<dbReference type="STRING" id="229919.GCA_001050195_02172"/>
<dbReference type="EMBL" id="DPBP01000017">
    <property type="protein sequence ID" value="HCE16903.1"/>
    <property type="molecule type" value="Genomic_DNA"/>
</dbReference>
<organism evidence="3 4">
    <name type="scientific">Anaerolinea thermolimosa</name>
    <dbReference type="NCBI Taxonomy" id="229919"/>
    <lineage>
        <taxon>Bacteria</taxon>
        <taxon>Bacillati</taxon>
        <taxon>Chloroflexota</taxon>
        <taxon>Anaerolineae</taxon>
        <taxon>Anaerolineales</taxon>
        <taxon>Anaerolineaceae</taxon>
        <taxon>Anaerolinea</taxon>
    </lineage>
</organism>
<keyword evidence="1" id="KW-0479">Metal-binding</keyword>
<feature type="domain" description="VOC" evidence="2">
    <location>
        <begin position="13"/>
        <end position="140"/>
    </location>
</feature>
<dbReference type="InterPro" id="IPR051785">
    <property type="entry name" value="MMCE/EMCE_epimerase"/>
</dbReference>
<dbReference type="Pfam" id="PF00903">
    <property type="entry name" value="Glyoxalase"/>
    <property type="match status" value="2"/>
</dbReference>
<gene>
    <name evidence="3" type="ORF">DEQ80_03495</name>
</gene>
<dbReference type="CDD" id="cd06587">
    <property type="entry name" value="VOC"/>
    <property type="match status" value="1"/>
</dbReference>
<dbReference type="PANTHER" id="PTHR43048">
    <property type="entry name" value="METHYLMALONYL-COA EPIMERASE"/>
    <property type="match status" value="1"/>
</dbReference>
<dbReference type="InterPro" id="IPR029068">
    <property type="entry name" value="Glyas_Bleomycin-R_OHBP_Dase"/>
</dbReference>
<dbReference type="GO" id="GO:0051213">
    <property type="term" value="F:dioxygenase activity"/>
    <property type="evidence" value="ECO:0007669"/>
    <property type="project" value="UniProtKB-KW"/>
</dbReference>
<dbReference type="AlphaFoldDB" id="A0A3D1JEH6"/>
<dbReference type="SUPFAM" id="SSF54593">
    <property type="entry name" value="Glyoxalase/Bleomycin resistance protein/Dihydroxybiphenyl dioxygenase"/>
    <property type="match status" value="2"/>
</dbReference>
<keyword evidence="3" id="KW-0223">Dioxygenase</keyword>
<dbReference type="GO" id="GO:0046872">
    <property type="term" value="F:metal ion binding"/>
    <property type="evidence" value="ECO:0007669"/>
    <property type="project" value="UniProtKB-KW"/>
</dbReference>
<dbReference type="GO" id="GO:0004462">
    <property type="term" value="F:lactoylglutathione lyase activity"/>
    <property type="evidence" value="ECO:0007669"/>
    <property type="project" value="InterPro"/>
</dbReference>
<dbReference type="OrthoDB" id="9810648at2"/>
<dbReference type="PROSITE" id="PS51819">
    <property type="entry name" value="VOC"/>
    <property type="match status" value="2"/>
</dbReference>
<dbReference type="GO" id="GO:0004493">
    <property type="term" value="F:methylmalonyl-CoA epimerase activity"/>
    <property type="evidence" value="ECO:0007669"/>
    <property type="project" value="TreeGrafter"/>
</dbReference>
<name>A0A3D1JEH6_9CHLR</name>
<dbReference type="PROSITE" id="PS00934">
    <property type="entry name" value="GLYOXALASE_I_1"/>
    <property type="match status" value="2"/>
</dbReference>
<evidence type="ECO:0000256" key="1">
    <source>
        <dbReference type="ARBA" id="ARBA00022723"/>
    </source>
</evidence>
<dbReference type="InterPro" id="IPR037523">
    <property type="entry name" value="VOC_core"/>
</dbReference>
<accession>A0A3D1JEH6</accession>
<feature type="domain" description="VOC" evidence="2">
    <location>
        <begin position="167"/>
        <end position="293"/>
    </location>
</feature>
<evidence type="ECO:0000313" key="4">
    <source>
        <dbReference type="Proteomes" id="UP000264141"/>
    </source>
</evidence>
<dbReference type="RefSeq" id="WP_062193480.1">
    <property type="nucleotide sequence ID" value="NZ_DF967965.1"/>
</dbReference>
<reference evidence="3 4" key="1">
    <citation type="journal article" date="2018" name="Nat. Biotechnol.">
        <title>A standardized bacterial taxonomy based on genome phylogeny substantially revises the tree of life.</title>
        <authorList>
            <person name="Parks D.H."/>
            <person name="Chuvochina M."/>
            <person name="Waite D.W."/>
            <person name="Rinke C."/>
            <person name="Skarshewski A."/>
            <person name="Chaumeil P.A."/>
            <person name="Hugenholtz P."/>
        </authorList>
    </citation>
    <scope>NUCLEOTIDE SEQUENCE [LARGE SCALE GENOMIC DNA]</scope>
    <source>
        <strain evidence="3">UBA8781</strain>
    </source>
</reference>
<dbReference type="Gene3D" id="3.10.180.10">
    <property type="entry name" value="2,3-Dihydroxybiphenyl 1,2-Dioxygenase, domain 1"/>
    <property type="match status" value="2"/>
</dbReference>
<dbReference type="PANTHER" id="PTHR43048:SF3">
    <property type="entry name" value="METHYLMALONYL-COA EPIMERASE, MITOCHONDRIAL"/>
    <property type="match status" value="1"/>
</dbReference>
<proteinExistence type="predicted"/>
<sequence>MNQSKGFIPGFKDFQHVTVSVSNVDRALAFYRDLLGFPVLGRLYYPNQVGLVIDFLDIGNNGILEIFSFKVPTKPAEWIPDDLQLGMRHIAFKVQDVDTTSARLKAAGVEFTLEPTDATGGVRIAFFKDPDGTLLEIIQGDLTYHVPGQAPLPTPPASGAPAGSELCYDHVTLTVSNLDKALAFYQGILGFPVLGQLNMNDDRGFVITYLQFGNSVLELFSFTKPTIDHTWNPDETVLGLKHIGMLVDDVFAVADRLKSAGVRIIYPPNHALGGVDTCFFADPDGNALELINGTCTYDE</sequence>
<evidence type="ECO:0000259" key="2">
    <source>
        <dbReference type="PROSITE" id="PS51819"/>
    </source>
</evidence>
<protein>
    <submittedName>
        <fullName evidence="3">Glyoxalase/bleomycin resistance/dioxygenase family protein</fullName>
    </submittedName>
</protein>
<dbReference type="Proteomes" id="UP000264141">
    <property type="component" value="Unassembled WGS sequence"/>
</dbReference>
<dbReference type="InterPro" id="IPR018146">
    <property type="entry name" value="Glyoxalase_1_CS"/>
</dbReference>
<comment type="caution">
    <text evidence="3">The sequence shown here is derived from an EMBL/GenBank/DDBJ whole genome shotgun (WGS) entry which is preliminary data.</text>
</comment>
<dbReference type="GO" id="GO:0046491">
    <property type="term" value="P:L-methylmalonyl-CoA metabolic process"/>
    <property type="evidence" value="ECO:0007669"/>
    <property type="project" value="TreeGrafter"/>
</dbReference>
<evidence type="ECO:0000313" key="3">
    <source>
        <dbReference type="EMBL" id="HCE16903.1"/>
    </source>
</evidence>
<keyword evidence="3" id="KW-0560">Oxidoreductase</keyword>
<dbReference type="InterPro" id="IPR004360">
    <property type="entry name" value="Glyas_Fos-R_dOase_dom"/>
</dbReference>